<dbReference type="AlphaFoldDB" id="A0A834SVL8"/>
<organism evidence="2 3">
    <name type="scientific">Senna tora</name>
    <dbReference type="NCBI Taxonomy" id="362788"/>
    <lineage>
        <taxon>Eukaryota</taxon>
        <taxon>Viridiplantae</taxon>
        <taxon>Streptophyta</taxon>
        <taxon>Embryophyta</taxon>
        <taxon>Tracheophyta</taxon>
        <taxon>Spermatophyta</taxon>
        <taxon>Magnoliopsida</taxon>
        <taxon>eudicotyledons</taxon>
        <taxon>Gunneridae</taxon>
        <taxon>Pentapetalae</taxon>
        <taxon>rosids</taxon>
        <taxon>fabids</taxon>
        <taxon>Fabales</taxon>
        <taxon>Fabaceae</taxon>
        <taxon>Caesalpinioideae</taxon>
        <taxon>Cassia clade</taxon>
        <taxon>Senna</taxon>
    </lineage>
</organism>
<dbReference type="Proteomes" id="UP000634136">
    <property type="component" value="Unassembled WGS sequence"/>
</dbReference>
<feature type="compositionally biased region" description="Basic and acidic residues" evidence="1">
    <location>
        <begin position="1"/>
        <end position="12"/>
    </location>
</feature>
<evidence type="ECO:0000256" key="1">
    <source>
        <dbReference type="SAM" id="MobiDB-lite"/>
    </source>
</evidence>
<comment type="caution">
    <text evidence="2">The sequence shown here is derived from an EMBL/GenBank/DDBJ whole genome shotgun (WGS) entry which is preliminary data.</text>
</comment>
<accession>A0A834SVL8</accession>
<gene>
    <name evidence="2" type="ORF">G2W53_036684</name>
</gene>
<sequence length="74" mass="8854">MKDQKPQTRIRAENAPPRKRQPSENQREDLFLEVDLAMSEELLLWCHRFVSLEYKLAEVAMERNAQKVPKTTWK</sequence>
<dbReference type="EMBL" id="JAAIUW010000011">
    <property type="protein sequence ID" value="KAF7809941.1"/>
    <property type="molecule type" value="Genomic_DNA"/>
</dbReference>
<evidence type="ECO:0000313" key="3">
    <source>
        <dbReference type="Proteomes" id="UP000634136"/>
    </source>
</evidence>
<reference evidence="2" key="1">
    <citation type="submission" date="2020-09" db="EMBL/GenBank/DDBJ databases">
        <title>Genome-Enabled Discovery of Anthraquinone Biosynthesis in Senna tora.</title>
        <authorList>
            <person name="Kang S.-H."/>
            <person name="Pandey R.P."/>
            <person name="Lee C.-M."/>
            <person name="Sim J.-S."/>
            <person name="Jeong J.-T."/>
            <person name="Choi B.-S."/>
            <person name="Jung M."/>
            <person name="Ginzburg D."/>
            <person name="Zhao K."/>
            <person name="Won S.Y."/>
            <person name="Oh T.-J."/>
            <person name="Yu Y."/>
            <person name="Kim N.-H."/>
            <person name="Lee O.R."/>
            <person name="Lee T.-H."/>
            <person name="Bashyal P."/>
            <person name="Kim T.-S."/>
            <person name="Lee W.-H."/>
            <person name="Kawkins C."/>
            <person name="Kim C.-K."/>
            <person name="Kim J.S."/>
            <person name="Ahn B.O."/>
            <person name="Rhee S.Y."/>
            <person name="Sohng J.K."/>
        </authorList>
    </citation>
    <scope>NUCLEOTIDE SEQUENCE</scope>
    <source>
        <tissue evidence="2">Leaf</tissue>
    </source>
</reference>
<evidence type="ECO:0000313" key="2">
    <source>
        <dbReference type="EMBL" id="KAF7809941.1"/>
    </source>
</evidence>
<name>A0A834SVL8_9FABA</name>
<keyword evidence="3" id="KW-1185">Reference proteome</keyword>
<proteinExistence type="predicted"/>
<feature type="region of interest" description="Disordered" evidence="1">
    <location>
        <begin position="1"/>
        <end position="26"/>
    </location>
</feature>
<protein>
    <submittedName>
        <fullName evidence="2">Uncharacterized protein</fullName>
    </submittedName>
</protein>